<organism evidence="2 3">
    <name type="scientific">Sphingomonas guangdongensis</name>
    <dbReference type="NCBI Taxonomy" id="1141890"/>
    <lineage>
        <taxon>Bacteria</taxon>
        <taxon>Pseudomonadati</taxon>
        <taxon>Pseudomonadota</taxon>
        <taxon>Alphaproteobacteria</taxon>
        <taxon>Sphingomonadales</taxon>
        <taxon>Sphingomonadaceae</taxon>
        <taxon>Sphingomonas</taxon>
    </lineage>
</organism>
<keyword evidence="1" id="KW-1133">Transmembrane helix</keyword>
<feature type="transmembrane region" description="Helical" evidence="1">
    <location>
        <begin position="12"/>
        <end position="41"/>
    </location>
</feature>
<accession>A0A285QXP7</accession>
<keyword evidence="3" id="KW-1185">Reference proteome</keyword>
<evidence type="ECO:0000313" key="3">
    <source>
        <dbReference type="Proteomes" id="UP000219494"/>
    </source>
</evidence>
<dbReference type="AlphaFoldDB" id="A0A285QXP7"/>
<dbReference type="RefSeq" id="WP_097063736.1">
    <property type="nucleotide sequence ID" value="NZ_OBMI01000002.1"/>
</dbReference>
<dbReference type="EMBL" id="OBMI01000002">
    <property type="protein sequence ID" value="SOB86745.1"/>
    <property type="molecule type" value="Genomic_DNA"/>
</dbReference>
<name>A0A285QXP7_9SPHN</name>
<proteinExistence type="predicted"/>
<keyword evidence="1" id="KW-0812">Transmembrane</keyword>
<reference evidence="2 3" key="1">
    <citation type="submission" date="2017-07" db="EMBL/GenBank/DDBJ databases">
        <authorList>
            <person name="Sun Z.S."/>
            <person name="Albrecht U."/>
            <person name="Echele G."/>
            <person name="Lee C.C."/>
        </authorList>
    </citation>
    <scope>NUCLEOTIDE SEQUENCE [LARGE SCALE GENOMIC DNA]</scope>
    <source>
        <strain evidence="2 3">CGMCC 1.12672</strain>
    </source>
</reference>
<sequence>MREVVERWKEGLTVIILTSLLSMVGYVAAGGVIMVVCWVIGTSDWDFDGWAKLAGAIYVPWSTGVALKALREQKSSELGQR</sequence>
<dbReference type="Proteomes" id="UP000219494">
    <property type="component" value="Unassembled WGS sequence"/>
</dbReference>
<protein>
    <submittedName>
        <fullName evidence="2">Uncharacterized protein</fullName>
    </submittedName>
</protein>
<gene>
    <name evidence="2" type="ORF">SAMN06297144_1854</name>
</gene>
<evidence type="ECO:0000256" key="1">
    <source>
        <dbReference type="SAM" id="Phobius"/>
    </source>
</evidence>
<evidence type="ECO:0000313" key="2">
    <source>
        <dbReference type="EMBL" id="SOB86745.1"/>
    </source>
</evidence>
<keyword evidence="1" id="KW-0472">Membrane</keyword>